<name>A0AAD7PQZ7_QUISA</name>
<keyword evidence="6 7" id="KW-0472">Membrane</keyword>
<feature type="transmembrane region" description="Helical" evidence="7">
    <location>
        <begin position="36"/>
        <end position="58"/>
    </location>
</feature>
<evidence type="ECO:0000313" key="10">
    <source>
        <dbReference type="Proteomes" id="UP001163823"/>
    </source>
</evidence>
<reference evidence="9" key="1">
    <citation type="journal article" date="2023" name="Science">
        <title>Elucidation of the pathway for biosynthesis of saponin adjuvants from the soapbark tree.</title>
        <authorList>
            <person name="Reed J."/>
            <person name="Orme A."/>
            <person name="El-Demerdash A."/>
            <person name="Owen C."/>
            <person name="Martin L.B.B."/>
            <person name="Misra R.C."/>
            <person name="Kikuchi S."/>
            <person name="Rejzek M."/>
            <person name="Martin A.C."/>
            <person name="Harkess A."/>
            <person name="Leebens-Mack J."/>
            <person name="Louveau T."/>
            <person name="Stephenson M.J."/>
            <person name="Osbourn A."/>
        </authorList>
    </citation>
    <scope>NUCLEOTIDE SEQUENCE</scope>
    <source>
        <strain evidence="9">S10</strain>
    </source>
</reference>
<proteinExistence type="predicted"/>
<evidence type="ECO:0000256" key="6">
    <source>
        <dbReference type="ARBA" id="ARBA00023136"/>
    </source>
</evidence>
<gene>
    <name evidence="9" type="ORF">O6P43_013571</name>
</gene>
<keyword evidence="10" id="KW-1185">Reference proteome</keyword>
<comment type="caution">
    <text evidence="9">The sequence shown here is derived from an EMBL/GenBank/DDBJ whole genome shotgun (WGS) entry which is preliminary data.</text>
</comment>
<keyword evidence="2" id="KW-0813">Transport</keyword>
<evidence type="ECO:0000256" key="5">
    <source>
        <dbReference type="ARBA" id="ARBA00022989"/>
    </source>
</evidence>
<dbReference type="InterPro" id="IPR006593">
    <property type="entry name" value="Cyt_b561/ferric_Rdtase_TM"/>
</dbReference>
<keyword evidence="5 7" id="KW-1133">Transmembrane helix</keyword>
<dbReference type="SMART" id="SM00665">
    <property type="entry name" value="B561"/>
    <property type="match status" value="1"/>
</dbReference>
<dbReference type="Proteomes" id="UP001163823">
    <property type="component" value="Chromosome 6"/>
</dbReference>
<dbReference type="EMBL" id="JARAOO010000006">
    <property type="protein sequence ID" value="KAJ7963645.1"/>
    <property type="molecule type" value="Genomic_DNA"/>
</dbReference>
<dbReference type="PANTHER" id="PTHR23130:SF212">
    <property type="entry name" value="AUXIN-RESPONSIVE FAMILY PROTEIN"/>
    <property type="match status" value="1"/>
</dbReference>
<keyword evidence="4" id="KW-0249">Electron transport</keyword>
<keyword evidence="3 7" id="KW-0812">Transmembrane</keyword>
<evidence type="ECO:0000256" key="7">
    <source>
        <dbReference type="SAM" id="Phobius"/>
    </source>
</evidence>
<evidence type="ECO:0000256" key="4">
    <source>
        <dbReference type="ARBA" id="ARBA00022982"/>
    </source>
</evidence>
<dbReference type="PANTHER" id="PTHR23130">
    <property type="entry name" value="CYTOCHROME B561 AND DOMON DOMAIN-CONTAINING PROTEIN"/>
    <property type="match status" value="1"/>
</dbReference>
<dbReference type="CDD" id="cd08760">
    <property type="entry name" value="Cyt_b561_FRRS1_like"/>
    <property type="match status" value="1"/>
</dbReference>
<evidence type="ECO:0000256" key="2">
    <source>
        <dbReference type="ARBA" id="ARBA00022448"/>
    </source>
</evidence>
<organism evidence="9 10">
    <name type="scientific">Quillaja saponaria</name>
    <name type="common">Soap bark tree</name>
    <dbReference type="NCBI Taxonomy" id="32244"/>
    <lineage>
        <taxon>Eukaryota</taxon>
        <taxon>Viridiplantae</taxon>
        <taxon>Streptophyta</taxon>
        <taxon>Embryophyta</taxon>
        <taxon>Tracheophyta</taxon>
        <taxon>Spermatophyta</taxon>
        <taxon>Magnoliopsida</taxon>
        <taxon>eudicotyledons</taxon>
        <taxon>Gunneridae</taxon>
        <taxon>Pentapetalae</taxon>
        <taxon>rosids</taxon>
        <taxon>fabids</taxon>
        <taxon>Fabales</taxon>
        <taxon>Quillajaceae</taxon>
        <taxon>Quillaja</taxon>
    </lineage>
</organism>
<dbReference type="Gene3D" id="1.20.120.1770">
    <property type="match status" value="1"/>
</dbReference>
<accession>A0AAD7PQZ7</accession>
<dbReference type="GO" id="GO:0016020">
    <property type="term" value="C:membrane"/>
    <property type="evidence" value="ECO:0007669"/>
    <property type="project" value="UniProtKB-SubCell"/>
</dbReference>
<protein>
    <submittedName>
        <fullName evidence="9">Cytochrome b561 and DOMON domain-containing protein</fullName>
    </submittedName>
</protein>
<dbReference type="PROSITE" id="PS50939">
    <property type="entry name" value="CYTOCHROME_B561"/>
    <property type="match status" value="1"/>
</dbReference>
<comment type="subcellular location">
    <subcellularLocation>
        <location evidence="1">Membrane</location>
    </subcellularLocation>
</comment>
<dbReference type="KEGG" id="qsa:O6P43_013571"/>
<dbReference type="AlphaFoldDB" id="A0AAD7PQZ7"/>
<feature type="domain" description="Cytochrome b561" evidence="8">
    <location>
        <begin position="1"/>
        <end position="125"/>
    </location>
</feature>
<evidence type="ECO:0000259" key="8">
    <source>
        <dbReference type="PROSITE" id="PS50939"/>
    </source>
</evidence>
<evidence type="ECO:0000256" key="1">
    <source>
        <dbReference type="ARBA" id="ARBA00004370"/>
    </source>
</evidence>
<sequence>MHALSGPNFNSFGRLDFRSGKIEESASGKVNSRTTIIAHGILKVISWGILMPIGALMARYVKLFNGADPLWFYLHVTCQCFAYFVGVVGFGTGLYLGAHSSGIQYNAHRCIGINLREMRKISGRN</sequence>
<evidence type="ECO:0000256" key="3">
    <source>
        <dbReference type="ARBA" id="ARBA00022692"/>
    </source>
</evidence>
<evidence type="ECO:0000313" key="9">
    <source>
        <dbReference type="EMBL" id="KAJ7963645.1"/>
    </source>
</evidence>
<feature type="transmembrane region" description="Helical" evidence="7">
    <location>
        <begin position="70"/>
        <end position="96"/>
    </location>
</feature>